<dbReference type="GO" id="GO:0005856">
    <property type="term" value="C:cytoskeleton"/>
    <property type="evidence" value="ECO:0007669"/>
    <property type="project" value="TreeGrafter"/>
</dbReference>
<comment type="similarity">
    <text evidence="1">Belongs to the FAM154 family.</text>
</comment>
<dbReference type="OrthoDB" id="365640at2759"/>
<proteinExistence type="inferred from homology"/>
<dbReference type="Proteomes" id="UP000002358">
    <property type="component" value="Chromosome 5"/>
</dbReference>
<dbReference type="InParanoid" id="A0A7M6W5K6"/>
<keyword evidence="4" id="KW-1185">Reference proteome</keyword>
<protein>
    <submittedName>
        <fullName evidence="3">Uncharacterized protein</fullName>
    </submittedName>
</protein>
<evidence type="ECO:0000256" key="2">
    <source>
        <dbReference type="SAM" id="MobiDB-lite"/>
    </source>
</evidence>
<feature type="region of interest" description="Disordered" evidence="2">
    <location>
        <begin position="59"/>
        <end position="80"/>
    </location>
</feature>
<dbReference type="InterPro" id="IPR033336">
    <property type="entry name" value="SAXO1/2"/>
</dbReference>
<dbReference type="GeneID" id="100216322"/>
<organism evidence="3 4">
    <name type="scientific">Nasonia vitripennis</name>
    <name type="common">Parasitic wasp</name>
    <dbReference type="NCBI Taxonomy" id="7425"/>
    <lineage>
        <taxon>Eukaryota</taxon>
        <taxon>Metazoa</taxon>
        <taxon>Ecdysozoa</taxon>
        <taxon>Arthropoda</taxon>
        <taxon>Hexapoda</taxon>
        <taxon>Insecta</taxon>
        <taxon>Pterygota</taxon>
        <taxon>Neoptera</taxon>
        <taxon>Endopterygota</taxon>
        <taxon>Hymenoptera</taxon>
        <taxon>Apocrita</taxon>
        <taxon>Proctotrupomorpha</taxon>
        <taxon>Chalcidoidea</taxon>
        <taxon>Pteromalidae</taxon>
        <taxon>Pteromalinae</taxon>
        <taxon>Nasonia</taxon>
    </lineage>
</organism>
<dbReference type="GO" id="GO:0008017">
    <property type="term" value="F:microtubule binding"/>
    <property type="evidence" value="ECO:0007669"/>
    <property type="project" value="InterPro"/>
</dbReference>
<dbReference type="RefSeq" id="NP_001135432.1">
    <property type="nucleotide sequence ID" value="NM_001141960.1"/>
</dbReference>
<evidence type="ECO:0000313" key="3">
    <source>
        <dbReference type="EnsemblMetazoa" id="NP_001135432"/>
    </source>
</evidence>
<evidence type="ECO:0000313" key="4">
    <source>
        <dbReference type="Proteomes" id="UP000002358"/>
    </source>
</evidence>
<reference evidence="3" key="1">
    <citation type="submission" date="2021-01" db="UniProtKB">
        <authorList>
            <consortium name="EnsemblMetazoa"/>
        </authorList>
    </citation>
    <scope>IDENTIFICATION</scope>
</reference>
<dbReference type="KEGG" id="nvi:100216322"/>
<dbReference type="PANTHER" id="PTHR31516">
    <property type="entry name" value="STABILIZER OF AXONEMAL MICROTUBULES 2"/>
    <property type="match status" value="1"/>
</dbReference>
<feature type="compositionally biased region" description="Polar residues" evidence="2">
    <location>
        <begin position="59"/>
        <end position="68"/>
    </location>
</feature>
<dbReference type="PANTHER" id="PTHR31516:SF17">
    <property type="entry name" value="STABILIZER OF AXONEMAL MICROTUBULES 2"/>
    <property type="match status" value="1"/>
</dbReference>
<feature type="region of interest" description="Disordered" evidence="2">
    <location>
        <begin position="428"/>
        <end position="474"/>
    </location>
</feature>
<dbReference type="EnsemblMetazoa" id="NM_001141960">
    <property type="protein sequence ID" value="NP_001135432"/>
    <property type="gene ID" value="LOC100216322"/>
</dbReference>
<name>A0A7M6W5K6_NASVI</name>
<evidence type="ECO:0000256" key="1">
    <source>
        <dbReference type="ARBA" id="ARBA00008738"/>
    </source>
</evidence>
<dbReference type="AlphaFoldDB" id="A0A7M6W5K6"/>
<accession>A0A7M6W5K6</accession>
<sequence length="474" mass="53881">MEVVEVSHEKIHHLDPTNQKNGFQHTECTKKYVQPPRVKPFAPRTVYCPPKNPIDSGTTYHSSYYNENQSREARPQPFKPTPCINLPNDKFSDDTTTKLSFKPVWGIRKAAPIFPHQRLCPQKGRMEDVTTIRQDYSPKVVAKPNLILPCGNIRASKGKLETATTTLLSYMNPGQIQPVTSFKPQMKYCRPNEPTANETTQKLSYLPYQVGKKENYPWAQKPIYRRPEAPMHDETTYGKSYLESKGRKETPILPKDSDLFSCGAQFLENTVYRESFLPCQREPVTPIKPCENLSLSDKKMSCDTTSKMSFQPVKGEMRKPIVPRQRKILCDAGSMQNATTNQLEFTPKFVRRPDVVVPCGHIRTAEQPLEAATTTALSYGNPGPVTHVPNYKPSLKYCKPEEKIDAETVNKLSYREWSIGPKEQLPWAQKGKYQPPRDKMPGNTVYHTSFPPPGHFVEERPPSTSADCPCPSYK</sequence>